<dbReference type="InterPro" id="IPR058625">
    <property type="entry name" value="MdtA-like_BSH"/>
</dbReference>
<dbReference type="GO" id="GO:0015562">
    <property type="term" value="F:efflux transmembrane transporter activity"/>
    <property type="evidence" value="ECO:0007669"/>
    <property type="project" value="TreeGrafter"/>
</dbReference>
<evidence type="ECO:0000313" key="7">
    <source>
        <dbReference type="EMBL" id="SJZ40403.1"/>
    </source>
</evidence>
<dbReference type="PANTHER" id="PTHR30469:SF18">
    <property type="entry name" value="RESISTANCE-NODULATION-CELL DIVISION (RND) EFFLUX MEMBRANE FUSION PROTEIN-RELATED"/>
    <property type="match status" value="1"/>
</dbReference>
<keyword evidence="4" id="KW-0472">Membrane</keyword>
<dbReference type="Gene3D" id="2.40.50.100">
    <property type="match status" value="1"/>
</dbReference>
<dbReference type="Pfam" id="PF25967">
    <property type="entry name" value="RND-MFP_C"/>
    <property type="match status" value="1"/>
</dbReference>
<evidence type="ECO:0000313" key="8">
    <source>
        <dbReference type="Proteomes" id="UP000190102"/>
    </source>
</evidence>
<evidence type="ECO:0000256" key="4">
    <source>
        <dbReference type="SAM" id="Phobius"/>
    </source>
</evidence>
<dbReference type="Pfam" id="PF25917">
    <property type="entry name" value="BSH_RND"/>
    <property type="match status" value="1"/>
</dbReference>
<dbReference type="Proteomes" id="UP000190102">
    <property type="component" value="Unassembled WGS sequence"/>
</dbReference>
<evidence type="ECO:0000256" key="2">
    <source>
        <dbReference type="ARBA" id="ARBA00009477"/>
    </source>
</evidence>
<keyword evidence="4" id="KW-0812">Transmembrane</keyword>
<dbReference type="InterPro" id="IPR006143">
    <property type="entry name" value="RND_pump_MFP"/>
</dbReference>
<dbReference type="STRING" id="115783.SAMN02745119_00490"/>
<keyword evidence="3" id="KW-0813">Transport</keyword>
<dbReference type="RefSeq" id="WP_139366645.1">
    <property type="nucleotide sequence ID" value="NZ_FUWR01000001.1"/>
</dbReference>
<dbReference type="GO" id="GO:1990281">
    <property type="term" value="C:efflux pump complex"/>
    <property type="evidence" value="ECO:0007669"/>
    <property type="project" value="TreeGrafter"/>
</dbReference>
<accession>A0A1T4KDI7</accession>
<feature type="domain" description="Multidrug resistance protein MdtA-like barrel-sandwich hybrid" evidence="5">
    <location>
        <begin position="78"/>
        <end position="208"/>
    </location>
</feature>
<organism evidence="7 8">
    <name type="scientific">Trichlorobacter thiogenes</name>
    <dbReference type="NCBI Taxonomy" id="115783"/>
    <lineage>
        <taxon>Bacteria</taxon>
        <taxon>Pseudomonadati</taxon>
        <taxon>Thermodesulfobacteriota</taxon>
        <taxon>Desulfuromonadia</taxon>
        <taxon>Geobacterales</taxon>
        <taxon>Geobacteraceae</taxon>
        <taxon>Trichlorobacter</taxon>
    </lineage>
</organism>
<dbReference type="PANTHER" id="PTHR30469">
    <property type="entry name" value="MULTIDRUG RESISTANCE PROTEIN MDTA"/>
    <property type="match status" value="1"/>
</dbReference>
<proteinExistence type="inferred from homology"/>
<comment type="similarity">
    <text evidence="2">Belongs to the membrane fusion protein (MFP) (TC 8.A.1) family.</text>
</comment>
<dbReference type="SUPFAM" id="SSF111369">
    <property type="entry name" value="HlyD-like secretion proteins"/>
    <property type="match status" value="1"/>
</dbReference>
<evidence type="ECO:0000259" key="5">
    <source>
        <dbReference type="Pfam" id="PF25917"/>
    </source>
</evidence>
<feature type="domain" description="Multidrug resistance protein MdtA-like C-terminal permuted SH3" evidence="6">
    <location>
        <begin position="304"/>
        <end position="356"/>
    </location>
</feature>
<dbReference type="InterPro" id="IPR058627">
    <property type="entry name" value="MdtA-like_C"/>
</dbReference>
<keyword evidence="4" id="KW-1133">Transmembrane helix</keyword>
<keyword evidence="8" id="KW-1185">Reference proteome</keyword>
<dbReference type="Gene3D" id="1.10.287.470">
    <property type="entry name" value="Helix hairpin bin"/>
    <property type="match status" value="1"/>
</dbReference>
<reference evidence="8" key="1">
    <citation type="submission" date="2017-02" db="EMBL/GenBank/DDBJ databases">
        <authorList>
            <person name="Varghese N."/>
            <person name="Submissions S."/>
        </authorList>
    </citation>
    <scope>NUCLEOTIDE SEQUENCE [LARGE SCALE GENOMIC DNA]</scope>
    <source>
        <strain evidence="8">ATCC BAA-34</strain>
    </source>
</reference>
<dbReference type="EMBL" id="FUWR01000001">
    <property type="protein sequence ID" value="SJZ40403.1"/>
    <property type="molecule type" value="Genomic_DNA"/>
</dbReference>
<gene>
    <name evidence="7" type="ORF">SAMN02745119_00490</name>
</gene>
<dbReference type="Gene3D" id="2.40.30.170">
    <property type="match status" value="1"/>
</dbReference>
<evidence type="ECO:0000256" key="1">
    <source>
        <dbReference type="ARBA" id="ARBA00004196"/>
    </source>
</evidence>
<evidence type="ECO:0000259" key="6">
    <source>
        <dbReference type="Pfam" id="PF25967"/>
    </source>
</evidence>
<feature type="transmembrane region" description="Helical" evidence="4">
    <location>
        <begin position="16"/>
        <end position="35"/>
    </location>
</feature>
<evidence type="ECO:0000256" key="3">
    <source>
        <dbReference type="ARBA" id="ARBA00022448"/>
    </source>
</evidence>
<dbReference type="NCBIfam" id="TIGR01730">
    <property type="entry name" value="RND_mfp"/>
    <property type="match status" value="1"/>
</dbReference>
<sequence length="380" mass="40287">MKIAALKDVGGLALRYRMAFVMGVVIIIVGGVVLAKDKKKSVESATHRLVRSYTVLSAQGSAAEYTGTIHARTESNLGFRVPGKIIERIVKAGDHVKRGQVLMRLDPTDLRLAATAAQAAVEAARAQNKRALADELRQRDLVAKKAVSVQEYEQAKSLADATTAQLNSAVAYSRQVENQEGYAVLKADADGVIMEIPAEVGQVVAAGSVVIRLAHNGAREAVVNLPEGYVKSANSTATGCLYAEPGRRFPAKLRELSAMADPLTRTYQARYSLGDVGAHAPLGATVTIHLDGERTQSAVQQYEIPVGALYDGGTGTSVWVVNPATSSVSRRMVVVAKLGSETALISKGLKAGEQILALGAHLVKEGEKVKILSSPAKEQK</sequence>
<dbReference type="AlphaFoldDB" id="A0A1T4KDI7"/>
<name>A0A1T4KDI7_9BACT</name>
<comment type="subcellular location">
    <subcellularLocation>
        <location evidence="1">Cell envelope</location>
    </subcellularLocation>
</comment>
<protein>
    <submittedName>
        <fullName evidence="7">RND family efflux transporter, MFP subunit</fullName>
    </submittedName>
</protein>
<dbReference type="OrthoDB" id="9801814at2"/>
<dbReference type="Gene3D" id="2.40.420.20">
    <property type="match status" value="1"/>
</dbReference>